<gene>
    <name evidence="2" type="ORF">H9807_11340</name>
</gene>
<feature type="non-terminal residue" evidence="2">
    <location>
        <position position="216"/>
    </location>
</feature>
<organism evidence="2 3">
    <name type="scientific">Candidatus Bacteroides merdavium</name>
    <dbReference type="NCBI Taxonomy" id="2838472"/>
    <lineage>
        <taxon>Bacteria</taxon>
        <taxon>Pseudomonadati</taxon>
        <taxon>Bacteroidota</taxon>
        <taxon>Bacteroidia</taxon>
        <taxon>Bacteroidales</taxon>
        <taxon>Bacteroidaceae</taxon>
        <taxon>Bacteroides</taxon>
    </lineage>
</organism>
<name>A0A9D2GZ16_9BACE</name>
<sequence length="216" mass="24296">MVALYADGKKALQLMSLYKTGDAGDFWTAYIDNLMMPEALKAYNEHKVGTMKLQPFYEHAMDDLLGAFYVREAGKKPATCRAIGSFPTLATMQSKLMFDNDTTTYYTSGTSQNDHSWMGVDLGQVKPVWEVFILQGRNSKDDVDYFDRALLEYSVDGKTWTALSDTLKKLHTSKTNWAAIRSFEVNPVREEKLGFAVESGRKPDALLVFDELPATS</sequence>
<dbReference type="InterPro" id="IPR008979">
    <property type="entry name" value="Galactose-bd-like_sf"/>
</dbReference>
<dbReference type="AlphaFoldDB" id="A0A9D2GZ16"/>
<dbReference type="InterPro" id="IPR000421">
    <property type="entry name" value="FA58C"/>
</dbReference>
<dbReference type="SUPFAM" id="SSF49785">
    <property type="entry name" value="Galactose-binding domain-like"/>
    <property type="match status" value="1"/>
</dbReference>
<reference evidence="2" key="1">
    <citation type="journal article" date="2021" name="PeerJ">
        <title>Extensive microbial diversity within the chicken gut microbiome revealed by metagenomics and culture.</title>
        <authorList>
            <person name="Gilroy R."/>
            <person name="Ravi A."/>
            <person name="Getino M."/>
            <person name="Pursley I."/>
            <person name="Horton D.L."/>
            <person name="Alikhan N.F."/>
            <person name="Baker D."/>
            <person name="Gharbi K."/>
            <person name="Hall N."/>
            <person name="Watson M."/>
            <person name="Adriaenssens E.M."/>
            <person name="Foster-Nyarko E."/>
            <person name="Jarju S."/>
            <person name="Secka A."/>
            <person name="Antonio M."/>
            <person name="Oren A."/>
            <person name="Chaudhuri R.R."/>
            <person name="La Ragione R."/>
            <person name="Hildebrand F."/>
            <person name="Pallen M.J."/>
        </authorList>
    </citation>
    <scope>NUCLEOTIDE SEQUENCE</scope>
    <source>
        <strain evidence="2">CHK118-2852</strain>
    </source>
</reference>
<accession>A0A9D2GZ16</accession>
<evidence type="ECO:0000259" key="1">
    <source>
        <dbReference type="PROSITE" id="PS50022"/>
    </source>
</evidence>
<dbReference type="Proteomes" id="UP000824108">
    <property type="component" value="Unassembled WGS sequence"/>
</dbReference>
<reference evidence="2" key="2">
    <citation type="submission" date="2021-04" db="EMBL/GenBank/DDBJ databases">
        <authorList>
            <person name="Gilroy R."/>
        </authorList>
    </citation>
    <scope>NUCLEOTIDE SEQUENCE</scope>
    <source>
        <strain evidence="2">CHK118-2852</strain>
    </source>
</reference>
<dbReference type="PROSITE" id="PS50022">
    <property type="entry name" value="FA58C_3"/>
    <property type="match status" value="1"/>
</dbReference>
<evidence type="ECO:0000313" key="3">
    <source>
        <dbReference type="Proteomes" id="UP000824108"/>
    </source>
</evidence>
<protein>
    <submittedName>
        <fullName evidence="2">Discoidin domain-containing protein</fullName>
    </submittedName>
</protein>
<feature type="domain" description="F5/8 type C" evidence="1">
    <location>
        <begin position="60"/>
        <end position="165"/>
    </location>
</feature>
<proteinExistence type="predicted"/>
<dbReference type="EMBL" id="DXAV01000091">
    <property type="protein sequence ID" value="HIZ92688.1"/>
    <property type="molecule type" value="Genomic_DNA"/>
</dbReference>
<dbReference type="Gene3D" id="2.60.120.260">
    <property type="entry name" value="Galactose-binding domain-like"/>
    <property type="match status" value="1"/>
</dbReference>
<comment type="caution">
    <text evidence="2">The sequence shown here is derived from an EMBL/GenBank/DDBJ whole genome shotgun (WGS) entry which is preliminary data.</text>
</comment>
<dbReference type="Pfam" id="PF00754">
    <property type="entry name" value="F5_F8_type_C"/>
    <property type="match status" value="1"/>
</dbReference>
<evidence type="ECO:0000313" key="2">
    <source>
        <dbReference type="EMBL" id="HIZ92688.1"/>
    </source>
</evidence>